<dbReference type="InterPro" id="IPR041577">
    <property type="entry name" value="RT_RNaseH_2"/>
</dbReference>
<dbReference type="KEGG" id="soy:115874289"/>
<keyword evidence="14" id="KW-1185">Reference proteome</keyword>
<keyword evidence="2" id="KW-0645">Protease</keyword>
<dbReference type="FunFam" id="3.30.420.10:FF:000032">
    <property type="entry name" value="Retrovirus-related Pol polyprotein from transposon 297-like Protein"/>
    <property type="match status" value="1"/>
</dbReference>
<dbReference type="InParanoid" id="A0A6J2X216"/>
<dbReference type="Pfam" id="PF00665">
    <property type="entry name" value="rve"/>
    <property type="match status" value="1"/>
</dbReference>
<dbReference type="InterPro" id="IPR050951">
    <property type="entry name" value="Retrovirus_Pol_polyprotein"/>
</dbReference>
<name>A0A6J2X216_SITOR</name>
<dbReference type="InterPro" id="IPR036397">
    <property type="entry name" value="RNaseH_sf"/>
</dbReference>
<dbReference type="GO" id="GO:0004519">
    <property type="term" value="F:endonuclease activity"/>
    <property type="evidence" value="ECO:0007669"/>
    <property type="project" value="UniProtKB-KW"/>
</dbReference>
<feature type="coiled-coil region" evidence="10">
    <location>
        <begin position="193"/>
        <end position="220"/>
    </location>
</feature>
<keyword evidence="8" id="KW-0695">RNA-directed DNA polymerase</keyword>
<dbReference type="GO" id="GO:0042575">
    <property type="term" value="C:DNA polymerase complex"/>
    <property type="evidence" value="ECO:0007669"/>
    <property type="project" value="UniProtKB-ARBA"/>
</dbReference>
<proteinExistence type="predicted"/>
<dbReference type="InterPro" id="IPR041588">
    <property type="entry name" value="Integrase_H2C2"/>
</dbReference>
<dbReference type="InterPro" id="IPR043128">
    <property type="entry name" value="Rev_trsase/Diguanyl_cyclase"/>
</dbReference>
<evidence type="ECO:0000259" key="13">
    <source>
        <dbReference type="PROSITE" id="PS50994"/>
    </source>
</evidence>
<feature type="domain" description="Reverse transcriptase" evidence="12">
    <location>
        <begin position="413"/>
        <end position="590"/>
    </location>
</feature>
<dbReference type="InterPro" id="IPR000477">
    <property type="entry name" value="RT_dom"/>
</dbReference>
<dbReference type="FunFam" id="3.10.20.370:FF:000001">
    <property type="entry name" value="Retrovirus-related Pol polyprotein from transposon 17.6-like protein"/>
    <property type="match status" value="1"/>
</dbReference>
<dbReference type="FunFam" id="3.30.70.270:FF:000026">
    <property type="entry name" value="Transposon Ty3-G Gag-Pol polyprotein"/>
    <property type="match status" value="1"/>
</dbReference>
<dbReference type="Pfam" id="PF17921">
    <property type="entry name" value="Integrase_H2C2"/>
    <property type="match status" value="1"/>
</dbReference>
<dbReference type="GO" id="GO:0003676">
    <property type="term" value="F:nucleic acid binding"/>
    <property type="evidence" value="ECO:0007669"/>
    <property type="project" value="InterPro"/>
</dbReference>
<dbReference type="Gene3D" id="3.30.420.10">
    <property type="entry name" value="Ribonuclease H-like superfamily/Ribonuclease H"/>
    <property type="match status" value="1"/>
</dbReference>
<evidence type="ECO:0000256" key="3">
    <source>
        <dbReference type="ARBA" id="ARBA00022679"/>
    </source>
</evidence>
<dbReference type="SUPFAM" id="SSF56672">
    <property type="entry name" value="DNA/RNA polymerases"/>
    <property type="match status" value="1"/>
</dbReference>
<evidence type="ECO:0000256" key="8">
    <source>
        <dbReference type="ARBA" id="ARBA00022918"/>
    </source>
</evidence>
<dbReference type="GO" id="GO:0008233">
    <property type="term" value="F:peptidase activity"/>
    <property type="evidence" value="ECO:0007669"/>
    <property type="project" value="UniProtKB-KW"/>
</dbReference>
<evidence type="ECO:0000313" key="14">
    <source>
        <dbReference type="Proteomes" id="UP000504635"/>
    </source>
</evidence>
<feature type="region of interest" description="Disordered" evidence="11">
    <location>
        <begin position="1392"/>
        <end position="1435"/>
    </location>
</feature>
<evidence type="ECO:0000256" key="10">
    <source>
        <dbReference type="SAM" id="Coils"/>
    </source>
</evidence>
<dbReference type="CDD" id="cd09274">
    <property type="entry name" value="RNase_HI_RT_Ty3"/>
    <property type="match status" value="1"/>
</dbReference>
<dbReference type="Pfam" id="PF23055">
    <property type="entry name" value="DUF7041"/>
    <property type="match status" value="1"/>
</dbReference>
<dbReference type="InterPro" id="IPR055469">
    <property type="entry name" value="DUF7041"/>
</dbReference>
<feature type="region of interest" description="Disordered" evidence="11">
    <location>
        <begin position="1"/>
        <end position="23"/>
    </location>
</feature>
<dbReference type="PANTHER" id="PTHR37984">
    <property type="entry name" value="PROTEIN CBG26694"/>
    <property type="match status" value="1"/>
</dbReference>
<evidence type="ECO:0000313" key="15">
    <source>
        <dbReference type="RefSeq" id="XP_030745256.1"/>
    </source>
</evidence>
<keyword evidence="10" id="KW-0175">Coiled coil</keyword>
<evidence type="ECO:0000256" key="7">
    <source>
        <dbReference type="ARBA" id="ARBA00022801"/>
    </source>
</evidence>
<gene>
    <name evidence="15" type="primary">LOC115874289</name>
</gene>
<accession>A0A6J2X216</accession>
<dbReference type="RefSeq" id="XP_030745256.1">
    <property type="nucleotide sequence ID" value="XM_030889396.1"/>
</dbReference>
<dbReference type="GeneID" id="115874289"/>
<evidence type="ECO:0000256" key="4">
    <source>
        <dbReference type="ARBA" id="ARBA00022695"/>
    </source>
</evidence>
<sequence length="1501" mass="171215">MQTNNPEASTTQTNNSNQSTNNQPINELCRVSFKPPEFWKAEPELWFYRIECQFRTAGISTDDCKFDYTVASLNCETLTEVADLIRSPPATDKYSALKNRLISRFADNDTVRIQKLLAGVALGDQKPSQLLHKMQSLNNNKLQDSVIKTLWLEQLPSTMKAILMVSGEDLTKLAEIADKINETLDRPANLYGMSSLEDQINQLKQQVNKLTTELKNKPQKQGSSQSTNENCWYHENFGKKAKKCEKPYVSVLPLSRFPGNSDPNFSLLSANGSLIKTFGKKELTIDLNLNRKFTWTFVIAQVTHAIIGADFLAHFGIQVDLKHRKLIDSYTTTTQYCQVRDTEVLGVKAIHLADIITELLTKYSNILGPICQTQTEINTFHFIETKGPPVYSKPRRLSPDKLSIAKEEFQKLIEQGILRPSSSNWVSPLHLTKKKNGTWRVCGDYRRLNAVTKPDRYPIPHIQDITYDLHNKSIFSTVDLTQAFHQIPVNTDDIPKTAIITPFGLFEYVKMPFGLRNAAQTLQRFMDHIFRDLSYVYVYIDDILIASRTREEHQQHLDTVFNRLSKYCLTINLEKCKFGEKEVTFLGTIITSKGIRPLPEKVEAIRNFPNPTTIQELRQFLGMINFYRRWLPNAAQEMLPLTNLLQNVKSKSAKIDWNQELEDAFKKIKQLLADSTELIYPDPNDKLALAVDASSKAIGGVIHQATQHGIVRPISFFSRKLSTTEQNYSTYDRELLAMYSGVQQFRHFLEGREFTIYTDQKPLMYAFKQKHEKASPRQIRQLTFISQFTTDIQHIKGIENIVADVLSRPTICTIEQINYNDIASKQKEDQNLLNIINKTVKSSLQLQLIKLPDSDEPLYCDLTDQRIRPYIPQDYTKRIFRKFHDISHPGQRASQKLISSRFVWTNMRKDINIWVKECIKCQRSKVNKHTHSPLLKIEVPKQRFSHIHMDIVGPLPPSNDYKYLLTIIDRFTRWPEAIPIKEITSENVAKELIEKWIARFGIPQKITTDRGRQFESYLFKHLTNLLGITHIKTTAYHPQGNGMIERFHKTLKNALIATNNTKWTESLPLILLSIRNTLKEDIHSTAAEMVYGTTLMLPGEIFSSSQQQIDEVDFIKKLRTTMRDLKPVNASNHANHRPFVHSDLLQTPCVFVRQDQVRPPLSPPYAGPFKVLFRNEKFFKIDVNGRTESISVDRLKPAYVSNSREIQGEHSYALPYLEEISSIETSRKDATRHCQEKDALHHIKKITLKTATSRSPLAVLNNDISNSFEEDEASPILDDDFTTRGMARLSSAATCLVAGVEYTHGQQIYRIDPCEFCLCLDGEMFCWWQDCPPAMEGPCKNLGPFTPCVSISVAPPTRNKPNQISTYQSTTPAKLSTTRKPIKYKKENITTQSGMELEDDSLTSTVRDLPESSTFSEEISTPEVDDTSYSSTSTEEPKSCIVMGQEYKVGDNLPHSTGNCLECICGAGGQITCSPHQCAPAGDEINDYRPPGLRQGNEAFK</sequence>
<protein>
    <recommendedName>
        <fullName evidence="1">RNA-directed DNA polymerase</fullName>
        <ecNumber evidence="1">2.7.7.49</ecNumber>
    </recommendedName>
</protein>
<evidence type="ECO:0000259" key="12">
    <source>
        <dbReference type="PROSITE" id="PS50878"/>
    </source>
</evidence>
<dbReference type="EC" id="2.7.7.49" evidence="1"/>
<dbReference type="GO" id="GO:0003964">
    <property type="term" value="F:RNA-directed DNA polymerase activity"/>
    <property type="evidence" value="ECO:0007669"/>
    <property type="project" value="UniProtKB-KW"/>
</dbReference>
<dbReference type="GO" id="GO:0015074">
    <property type="term" value="P:DNA integration"/>
    <property type="evidence" value="ECO:0007669"/>
    <property type="project" value="InterPro"/>
</dbReference>
<dbReference type="OrthoDB" id="6742035at2759"/>
<dbReference type="Pfam" id="PF17919">
    <property type="entry name" value="RT_RNaseH_2"/>
    <property type="match status" value="1"/>
</dbReference>
<dbReference type="Pfam" id="PF00078">
    <property type="entry name" value="RVT_1"/>
    <property type="match status" value="1"/>
</dbReference>
<dbReference type="SUPFAM" id="SSF57603">
    <property type="entry name" value="FnI-like domain"/>
    <property type="match status" value="2"/>
</dbReference>
<dbReference type="Gene3D" id="2.10.70.10">
    <property type="entry name" value="Complement Module, domain 1"/>
    <property type="match status" value="1"/>
</dbReference>
<dbReference type="PANTHER" id="PTHR37984:SF5">
    <property type="entry name" value="PROTEIN NYNRIN-LIKE"/>
    <property type="match status" value="1"/>
</dbReference>
<dbReference type="Gene3D" id="3.10.10.10">
    <property type="entry name" value="HIV Type 1 Reverse Transcriptase, subunit A, domain 1"/>
    <property type="match status" value="1"/>
</dbReference>
<dbReference type="InterPro" id="IPR001584">
    <property type="entry name" value="Integrase_cat-core"/>
</dbReference>
<dbReference type="GO" id="GO:0006508">
    <property type="term" value="P:proteolysis"/>
    <property type="evidence" value="ECO:0007669"/>
    <property type="project" value="UniProtKB-KW"/>
</dbReference>
<keyword evidence="5" id="KW-0540">Nuclease</keyword>
<organism evidence="14 15">
    <name type="scientific">Sitophilus oryzae</name>
    <name type="common">Rice weevil</name>
    <name type="synonym">Curculio oryzae</name>
    <dbReference type="NCBI Taxonomy" id="7048"/>
    <lineage>
        <taxon>Eukaryota</taxon>
        <taxon>Metazoa</taxon>
        <taxon>Ecdysozoa</taxon>
        <taxon>Arthropoda</taxon>
        <taxon>Hexapoda</taxon>
        <taxon>Insecta</taxon>
        <taxon>Pterygota</taxon>
        <taxon>Neoptera</taxon>
        <taxon>Endopterygota</taxon>
        <taxon>Coleoptera</taxon>
        <taxon>Polyphaga</taxon>
        <taxon>Cucujiformia</taxon>
        <taxon>Curculionidae</taxon>
        <taxon>Dryophthorinae</taxon>
        <taxon>Sitophilus</taxon>
    </lineage>
</organism>
<keyword evidence="3" id="KW-0808">Transferase</keyword>
<dbReference type="PROSITE" id="PS50878">
    <property type="entry name" value="RT_POL"/>
    <property type="match status" value="1"/>
</dbReference>
<feature type="compositionally biased region" description="Low complexity" evidence="11">
    <location>
        <begin position="9"/>
        <end position="23"/>
    </location>
</feature>
<dbReference type="PROSITE" id="PS50994">
    <property type="entry name" value="INTEGRASE"/>
    <property type="match status" value="1"/>
</dbReference>
<dbReference type="SUPFAM" id="SSF53098">
    <property type="entry name" value="Ribonuclease H-like"/>
    <property type="match status" value="1"/>
</dbReference>
<keyword evidence="6" id="KW-0255">Endonuclease</keyword>
<evidence type="ECO:0000256" key="1">
    <source>
        <dbReference type="ARBA" id="ARBA00012493"/>
    </source>
</evidence>
<evidence type="ECO:0000256" key="9">
    <source>
        <dbReference type="ARBA" id="ARBA00023268"/>
    </source>
</evidence>
<reference evidence="15" key="1">
    <citation type="submission" date="2025-08" db="UniProtKB">
        <authorList>
            <consortium name="RefSeq"/>
        </authorList>
    </citation>
    <scope>IDENTIFICATION</scope>
    <source>
        <tissue evidence="15">Gonads</tissue>
    </source>
</reference>
<dbReference type="InterPro" id="IPR043502">
    <property type="entry name" value="DNA/RNA_pol_sf"/>
</dbReference>
<feature type="domain" description="Integrase catalytic" evidence="13">
    <location>
        <begin position="936"/>
        <end position="1106"/>
    </location>
</feature>
<evidence type="ECO:0000256" key="5">
    <source>
        <dbReference type="ARBA" id="ARBA00022722"/>
    </source>
</evidence>
<evidence type="ECO:0000256" key="6">
    <source>
        <dbReference type="ARBA" id="ARBA00022759"/>
    </source>
</evidence>
<keyword evidence="9" id="KW-0511">Multifunctional enzyme</keyword>
<keyword evidence="7" id="KW-0378">Hydrolase</keyword>
<feature type="compositionally biased region" description="Polar residues" evidence="11">
    <location>
        <begin position="1402"/>
        <end position="1419"/>
    </location>
</feature>
<dbReference type="Gene3D" id="3.30.70.270">
    <property type="match status" value="2"/>
</dbReference>
<dbReference type="FunFam" id="3.10.10.10:FF:000007">
    <property type="entry name" value="Retrovirus-related Pol polyprotein from transposon 17.6-like Protein"/>
    <property type="match status" value="1"/>
</dbReference>
<dbReference type="Proteomes" id="UP000504635">
    <property type="component" value="Unplaced"/>
</dbReference>
<dbReference type="CDD" id="cd01647">
    <property type="entry name" value="RT_LTR"/>
    <property type="match status" value="1"/>
</dbReference>
<dbReference type="Gene3D" id="1.10.340.70">
    <property type="match status" value="1"/>
</dbReference>
<keyword evidence="4" id="KW-0548">Nucleotidyltransferase</keyword>
<evidence type="ECO:0000256" key="11">
    <source>
        <dbReference type="SAM" id="MobiDB-lite"/>
    </source>
</evidence>
<evidence type="ECO:0000256" key="2">
    <source>
        <dbReference type="ARBA" id="ARBA00022670"/>
    </source>
</evidence>
<dbReference type="InterPro" id="IPR012337">
    <property type="entry name" value="RNaseH-like_sf"/>
</dbReference>